<dbReference type="AlphaFoldDB" id="S9W7L0"/>
<dbReference type="InterPro" id="IPR006984">
    <property type="entry name" value="Fcf1/UTP23"/>
</dbReference>
<feature type="region of interest" description="Disordered" evidence="6">
    <location>
        <begin position="64"/>
        <end position="90"/>
    </location>
</feature>
<keyword evidence="7" id="KW-0732">Signal</keyword>
<evidence type="ECO:0000256" key="6">
    <source>
        <dbReference type="SAM" id="MobiDB-lite"/>
    </source>
</evidence>
<dbReference type="InterPro" id="IPR029060">
    <property type="entry name" value="PIN-like_dom_sf"/>
</dbReference>
<evidence type="ECO:0000256" key="1">
    <source>
        <dbReference type="ARBA" id="ARBA00004604"/>
    </source>
</evidence>
<evidence type="ECO:0000313" key="10">
    <source>
        <dbReference type="Proteomes" id="UP000015354"/>
    </source>
</evidence>
<accession>S9W7L0</accession>
<evidence type="ECO:0000256" key="2">
    <source>
        <dbReference type="ARBA" id="ARBA00022517"/>
    </source>
</evidence>
<gene>
    <name evidence="9" type="ORF">STCU_01187</name>
</gene>
<proteinExistence type="inferred from homology"/>
<keyword evidence="3" id="KW-0698">rRNA processing</keyword>
<feature type="signal peptide" evidence="7">
    <location>
        <begin position="1"/>
        <end position="18"/>
    </location>
</feature>
<dbReference type="Pfam" id="PF04900">
    <property type="entry name" value="Fcf1"/>
    <property type="match status" value="1"/>
</dbReference>
<dbReference type="Gene3D" id="3.40.50.1010">
    <property type="entry name" value="5'-nuclease"/>
    <property type="match status" value="1"/>
</dbReference>
<evidence type="ECO:0000256" key="5">
    <source>
        <dbReference type="ARBA" id="ARBA00024026"/>
    </source>
</evidence>
<evidence type="ECO:0000313" key="9">
    <source>
        <dbReference type="EMBL" id="EPY35226.1"/>
    </source>
</evidence>
<dbReference type="Proteomes" id="UP000015354">
    <property type="component" value="Unassembled WGS sequence"/>
</dbReference>
<dbReference type="GO" id="GO:0032040">
    <property type="term" value="C:small-subunit processome"/>
    <property type="evidence" value="ECO:0007669"/>
    <property type="project" value="InterPro"/>
</dbReference>
<evidence type="ECO:0000256" key="7">
    <source>
        <dbReference type="SAM" id="SignalP"/>
    </source>
</evidence>
<dbReference type="EMBL" id="ATMH01001187">
    <property type="protein sequence ID" value="EPY35226.1"/>
    <property type="molecule type" value="Genomic_DNA"/>
</dbReference>
<keyword evidence="2" id="KW-0690">Ribosome biogenesis</keyword>
<dbReference type="InterPro" id="IPR037503">
    <property type="entry name" value="Fcf1_PIN"/>
</dbReference>
<organism evidence="9 10">
    <name type="scientific">Strigomonas culicis</name>
    <dbReference type="NCBI Taxonomy" id="28005"/>
    <lineage>
        <taxon>Eukaryota</taxon>
        <taxon>Discoba</taxon>
        <taxon>Euglenozoa</taxon>
        <taxon>Kinetoplastea</taxon>
        <taxon>Metakinetoplastina</taxon>
        <taxon>Trypanosomatida</taxon>
        <taxon>Trypanosomatidae</taxon>
        <taxon>Strigomonadinae</taxon>
        <taxon>Strigomonas</taxon>
    </lineage>
</organism>
<dbReference type="SUPFAM" id="SSF88723">
    <property type="entry name" value="PIN domain-like"/>
    <property type="match status" value="1"/>
</dbReference>
<dbReference type="GO" id="GO:0006364">
    <property type="term" value="P:rRNA processing"/>
    <property type="evidence" value="ECO:0007669"/>
    <property type="project" value="UniProtKB-KW"/>
</dbReference>
<keyword evidence="10" id="KW-1185">Reference proteome</keyword>
<dbReference type="InterPro" id="IPR002716">
    <property type="entry name" value="PIN_dom"/>
</dbReference>
<name>S9W7L0_9TRYP</name>
<comment type="similarity">
    <text evidence="5">Belongs to the UTP23/FCF1 family. FCF1 subfamily.</text>
</comment>
<protein>
    <submittedName>
        <fullName evidence="9">U3 small nucleolar RNA-associated protein 24</fullName>
    </submittedName>
</protein>
<comment type="caution">
    <text evidence="9">The sequence shown here is derived from an EMBL/GenBank/DDBJ whole genome shotgun (WGS) entry which is preliminary data.</text>
</comment>
<reference evidence="9 10" key="1">
    <citation type="journal article" date="2013" name="PLoS ONE">
        <title>Predicting the Proteins of Angomonas deanei, Strigomonas culicis and Their Respective Endosymbionts Reveals New Aspects of the Trypanosomatidae Family.</title>
        <authorList>
            <person name="Motta M.C."/>
            <person name="Martins A.C."/>
            <person name="de Souza S.S."/>
            <person name="Catta-Preta C.M."/>
            <person name="Silva R."/>
            <person name="Klein C.C."/>
            <person name="de Almeida L.G."/>
            <person name="de Lima Cunha O."/>
            <person name="Ciapina L.P."/>
            <person name="Brocchi M."/>
            <person name="Colabardini A.C."/>
            <person name="de Araujo Lima B."/>
            <person name="Machado C.R."/>
            <person name="de Almeida Soares C.M."/>
            <person name="Probst C.M."/>
            <person name="de Menezes C.B."/>
            <person name="Thompson C.E."/>
            <person name="Bartholomeu D.C."/>
            <person name="Gradia D.F."/>
            <person name="Pavoni D.P."/>
            <person name="Grisard E.C."/>
            <person name="Fantinatti-Garboggini F."/>
            <person name="Marchini F.K."/>
            <person name="Rodrigues-Luiz G.F."/>
            <person name="Wagner G."/>
            <person name="Goldman G.H."/>
            <person name="Fietto J.L."/>
            <person name="Elias M.C."/>
            <person name="Goldman M.H."/>
            <person name="Sagot M.F."/>
            <person name="Pereira M."/>
            <person name="Stoco P.H."/>
            <person name="de Mendonca-Neto R.P."/>
            <person name="Teixeira S.M."/>
            <person name="Maciel T.E."/>
            <person name="de Oliveira Mendes T.A."/>
            <person name="Urmenyi T.P."/>
            <person name="de Souza W."/>
            <person name="Schenkman S."/>
            <person name="de Vasconcelos A.T."/>
        </authorList>
    </citation>
    <scope>NUCLEOTIDE SEQUENCE [LARGE SCALE GENOMIC DNA]</scope>
</reference>
<keyword evidence="4" id="KW-0539">Nucleus</keyword>
<evidence type="ECO:0000256" key="3">
    <source>
        <dbReference type="ARBA" id="ARBA00022552"/>
    </source>
</evidence>
<dbReference type="CDD" id="cd09864">
    <property type="entry name" value="PIN_Fcf1-like"/>
    <property type="match status" value="1"/>
</dbReference>
<feature type="chain" id="PRO_5004559578" evidence="7">
    <location>
        <begin position="19"/>
        <end position="269"/>
    </location>
</feature>
<dbReference type="SMART" id="SM00670">
    <property type="entry name" value="PINc"/>
    <property type="match status" value="1"/>
</dbReference>
<evidence type="ECO:0000259" key="8">
    <source>
        <dbReference type="SMART" id="SM00670"/>
    </source>
</evidence>
<dbReference type="FunFam" id="3.40.50.1010:FF:000035">
    <property type="entry name" value="Fcf1, putative"/>
    <property type="match status" value="1"/>
</dbReference>
<dbReference type="OrthoDB" id="76105at2759"/>
<evidence type="ECO:0000256" key="4">
    <source>
        <dbReference type="ARBA" id="ARBA00023242"/>
    </source>
</evidence>
<comment type="subcellular location">
    <subcellularLocation>
        <location evidence="1">Nucleus</location>
        <location evidence="1">Nucleolus</location>
    </subcellularLocation>
</comment>
<feature type="domain" description="PIN" evidence="8">
    <location>
        <begin position="140"/>
        <end position="238"/>
    </location>
</feature>
<dbReference type="PANTHER" id="PTHR12416">
    <property type="entry name" value="RRNA-PROCESSING PROTEIN UTP23 HOMOLOG"/>
    <property type="match status" value="1"/>
</dbReference>
<feature type="compositionally biased region" description="Basic and acidic residues" evidence="6">
    <location>
        <begin position="64"/>
        <end position="73"/>
    </location>
</feature>
<sequence length="269" mass="30800">MCFLFSCAVVMITHTALSLPASLLLYITPKRNKKKNAKPFTMGHVKQKKEHTIKKMLMKEKSLSLKKKREAESYHASTQSKQIRHDDTVTEQAKRDMASVQFRKLQLTQNDSREANNNANNAIIQNNMFLSSNQNLGPPFRIWLDTNFINFSLQNKINIVEGLMDCLLAKVIPCVCSCVIAELEKLGKKFALALKLILKDKRFERLYCENQYADDCVVACVSKAPIYIVATCDQELKRRLRKINGVPIMYISKHRYTVERLPEAYGAPP</sequence>